<comment type="similarity">
    <text evidence="6">Belongs to the LRR-containing bacterial E3 ligase family.</text>
</comment>
<dbReference type="Pfam" id="PF20178">
    <property type="entry name" value="ToxA_N"/>
    <property type="match status" value="1"/>
</dbReference>
<dbReference type="InterPro" id="IPR032675">
    <property type="entry name" value="LRR_dom_sf"/>
</dbReference>
<dbReference type="InterPro" id="IPR003591">
    <property type="entry name" value="Leu-rich_rpt_typical-subtyp"/>
</dbReference>
<name>A0A0N9VR14_PSEFL</name>
<evidence type="ECO:0000256" key="3">
    <source>
        <dbReference type="ARBA" id="ARBA00022614"/>
    </source>
</evidence>
<comment type="catalytic activity">
    <reaction evidence="1">
        <text>S-ubiquitinyl-[E2 ubiquitin-conjugating enzyme]-L-cysteine + [acceptor protein]-L-lysine = [E2 ubiquitin-conjugating enzyme]-L-cysteine + N(6)-ubiquitinyl-[acceptor protein]-L-lysine.</text>
        <dbReference type="EC" id="2.3.2.27"/>
    </reaction>
</comment>
<feature type="domain" description="NEL" evidence="9">
    <location>
        <begin position="1253"/>
        <end position="1601"/>
    </location>
</feature>
<dbReference type="PROSITE" id="PS52053">
    <property type="entry name" value="NEL"/>
    <property type="match status" value="1"/>
</dbReference>
<keyword evidence="6" id="KW-0964">Secreted</keyword>
<evidence type="ECO:0000256" key="2">
    <source>
        <dbReference type="ARBA" id="ARBA00012483"/>
    </source>
</evidence>
<dbReference type="Pfam" id="PF13855">
    <property type="entry name" value="LRR_8"/>
    <property type="match status" value="1"/>
</dbReference>
<evidence type="ECO:0000313" key="11">
    <source>
        <dbReference type="Proteomes" id="UP000066487"/>
    </source>
</evidence>
<dbReference type="GO" id="GO:0016567">
    <property type="term" value="P:protein ubiquitination"/>
    <property type="evidence" value="ECO:0007669"/>
    <property type="project" value="InterPro"/>
</dbReference>
<keyword evidence="6" id="KW-1035">Host cytoplasm</keyword>
<sequence length="1601" mass="181460">MSDAYIHLATPHMFSHTINNKNTHLGLIISSIPEWLSSASMEKRDSLNNSQFIIADEYKAAPFTQRSSLKKAVEESWKSQNKLDRMFETLQDINSFAEPLLKTALKNHYGLELDVKKTYLRLYIPSTIPWFPIKTGAARTRTVSLLAAALHNFEAFETQPQAYEPDSCFITEPSPSGQFDILPLCHRIKVHEFIALCRTLDIGAQYKKHLESFLLPGDGLAKAVLQLNVIDSQKAAFNAAAHLALLEKDITAKAHRQLIGLIDGHKGLVLEGQTLLPHTLTMLDTPLTGIVLIVPMLAHRQGAHRVIAYVPDDPEHPVKEYPDSGAFLLELTRQMRSPIYQQFFSRFVAHEQRGDFFSKLNDQLTRIMWHPPASLDPRPTWRETSVERPHLRLDTTVIRDELWAFLFQEKLNKILNDARVIAVPTDDEDRKTRWDRLDRLLSVASTILNIAAFVAIPFVPFLGELMLAYTAYQLLDQTFEGIIDWAEGETTEAFEHLMGVVESVVQLGVLAAGGQFVSTALSVKPSAFVDSLIVIQKTDGGTRLWKPDLAPYEHKVPLPKGSQPNEQGVHGHEGQDVLRLGGKHYGVTKDPDTNQFRILHSSRPEAYRPRLKHNDKGAWVHEAEQPRTWQGTILMRRLGHTVDEFTDAELEHIRLVSGIDEGALRRLHVDLESPADLLNDTIQRFKFYNEANKELANTPREPLEEGLQERFKRLYDNQQRSNDARVQLLQNDFPDLATSTAQKVLSCASTTELQQMTAKAKVPLRLKQVLRELQFETRISRVYEGLYLSELASADTETMVFNTLRLQPGWSGNVRIDIREHSFNGALRSSIGAPNAPEHKVLIWRADGRYEARDAQGHHLNGASDLFESILRALPDTERNALGYNIGQGQTLRQTLTLKPLPRSELRAVLAEPPLRKTSERETMRLLQGPGYSRIRQPTRGATQSLEDRVQQLYPTFSTDEITAFARSSGTQEQAHQTLNRLELEFEELINDLSAWLQSSTEARTGTVEARNESTGRQTFARALKLCWQRATDVLADDEGNWLGHHLVLQDLPLNTILRSLPELKADFSHVALLDLSNTGFSASEAHFLKKFPALRSLLLRNNHLTTIPPAIFDMPHLRGLALSNNQIALTPQAVAQLRELIHLERLALMNNPLGHVPDVSRMPRLQGLYLGNTGIETWPVGVFGQPRPRNFYLDLQNNRLSTIPEVAPGSPRAEILARTLLSRDQLSAENIQHIEAYIESVGLDPSRSYPSRGELDSHYWLDDLPSEQRAQKQKNWDALEDELGSEPFFNEIRKLTESVDYTSTFKKDLTQKVWRMLDAAVDDTPLREKLFEMATAPTTCVDAGAQLFNSMGVEVLIHEAYALANKDLVEAELLEIAKGKSRLNDLSKIARSTVREREANGETFRTEDGEGNVTGTIDEVEVHLAYMTDLADRLDLPWQSRGMNFREIASVTPAMIESAYERVLALEQGDLLRDSIIDQDFWVRHITGANRRLFKDFGRQINWLIELQTVQKRWVHVRNLPFEERHTLKETLKVLTAQLDKTDGEVFTGQEMKTEDFDRDFNAIVENRNALLKQLTQEAMDRVRLQRAEKVSVGEMDSSR</sequence>
<dbReference type="InterPro" id="IPR046673">
    <property type="entry name" value="ToxA_N"/>
</dbReference>
<evidence type="ECO:0000256" key="5">
    <source>
        <dbReference type="ARBA" id="ARBA00023026"/>
    </source>
</evidence>
<keyword evidence="3" id="KW-0433">Leucine-rich repeat</keyword>
<dbReference type="GO" id="GO:0005737">
    <property type="term" value="C:cytoplasm"/>
    <property type="evidence" value="ECO:0007669"/>
    <property type="project" value="TreeGrafter"/>
</dbReference>
<dbReference type="PANTHER" id="PTHR48051:SF1">
    <property type="entry name" value="RAS SUPPRESSOR PROTEIN 1"/>
    <property type="match status" value="1"/>
</dbReference>
<keyword evidence="7" id="KW-0175">Coiled coil</keyword>
<keyword evidence="5" id="KW-0843">Virulence</keyword>
<feature type="coiled-coil region" evidence="7">
    <location>
        <begin position="972"/>
        <end position="999"/>
    </location>
</feature>
<evidence type="ECO:0000256" key="8">
    <source>
        <dbReference type="SAM" id="Phobius"/>
    </source>
</evidence>
<dbReference type="InterPro" id="IPR001611">
    <property type="entry name" value="Leu-rich_rpt"/>
</dbReference>
<feature type="active site" description="Glycyl thioester intermediate" evidence="6">
    <location>
        <position position="1341"/>
    </location>
</feature>
<keyword evidence="6" id="KW-0832">Ubl conjugation</keyword>
<evidence type="ECO:0000259" key="9">
    <source>
        <dbReference type="PROSITE" id="PS52053"/>
    </source>
</evidence>
<evidence type="ECO:0000256" key="6">
    <source>
        <dbReference type="PROSITE-ProRule" id="PRU01398"/>
    </source>
</evidence>
<proteinExistence type="inferred from homology"/>
<evidence type="ECO:0000256" key="7">
    <source>
        <dbReference type="SAM" id="Coils"/>
    </source>
</evidence>
<dbReference type="GO" id="GO:0005576">
    <property type="term" value="C:extracellular region"/>
    <property type="evidence" value="ECO:0007669"/>
    <property type="project" value="UniProtKB-UniRule"/>
</dbReference>
<comment type="PTM">
    <text evidence="6">Ubiquitinated in the presence of host E1 ubiquitin-activating enzyme, E2 ubiquitin-conjugating enzyme and ubiquitin.</text>
</comment>
<organism evidence="10 11">
    <name type="scientific">Pseudomonas fluorescens</name>
    <dbReference type="NCBI Taxonomy" id="294"/>
    <lineage>
        <taxon>Bacteria</taxon>
        <taxon>Pseudomonadati</taxon>
        <taxon>Pseudomonadota</taxon>
        <taxon>Gammaproteobacteria</taxon>
        <taxon>Pseudomonadales</taxon>
        <taxon>Pseudomonadaceae</taxon>
        <taxon>Pseudomonas</taxon>
    </lineage>
</organism>
<dbReference type="Gene3D" id="1.20.58.360">
    <property type="entry name" value="Shigella T3SS effector IpaH defines"/>
    <property type="match status" value="1"/>
</dbReference>
<dbReference type="SUPFAM" id="SSF52058">
    <property type="entry name" value="L domain-like"/>
    <property type="match status" value="1"/>
</dbReference>
<keyword evidence="8" id="KW-0812">Transmembrane</keyword>
<dbReference type="EC" id="2.3.2.27" evidence="2"/>
<keyword evidence="8" id="KW-1133">Transmembrane helix</keyword>
<dbReference type="InterPro" id="IPR029487">
    <property type="entry name" value="NEL_dom"/>
</dbReference>
<dbReference type="Proteomes" id="UP000066487">
    <property type="component" value="Chromosome"/>
</dbReference>
<dbReference type="SMART" id="SM00369">
    <property type="entry name" value="LRR_TYP"/>
    <property type="match status" value="3"/>
</dbReference>
<keyword evidence="6" id="KW-0808">Transferase</keyword>
<keyword evidence="4" id="KW-0677">Repeat</keyword>
<accession>A0A0N9VR14</accession>
<dbReference type="Gene3D" id="3.80.10.10">
    <property type="entry name" value="Ribonuclease Inhibitor"/>
    <property type="match status" value="1"/>
</dbReference>
<keyword evidence="6" id="KW-0833">Ubl conjugation pathway</keyword>
<dbReference type="InterPro" id="IPR050216">
    <property type="entry name" value="LRR_domain-containing"/>
</dbReference>
<dbReference type="EMBL" id="CP012830">
    <property type="protein sequence ID" value="ALI00393.1"/>
    <property type="molecule type" value="Genomic_DNA"/>
</dbReference>
<feature type="transmembrane region" description="Helical" evidence="8">
    <location>
        <begin position="440"/>
        <end position="463"/>
    </location>
</feature>
<dbReference type="GO" id="GO:0061630">
    <property type="term" value="F:ubiquitin protein ligase activity"/>
    <property type="evidence" value="ECO:0007669"/>
    <property type="project" value="UniProtKB-EC"/>
</dbReference>
<evidence type="ECO:0000256" key="4">
    <source>
        <dbReference type="ARBA" id="ARBA00022737"/>
    </source>
</evidence>
<dbReference type="RefSeq" id="WP_054593916.1">
    <property type="nucleotide sequence ID" value="NZ_CP012830.1"/>
</dbReference>
<dbReference type="Pfam" id="PF14496">
    <property type="entry name" value="NEL"/>
    <property type="match status" value="1"/>
</dbReference>
<reference evidence="10 11" key="2">
    <citation type="journal article" date="2018" name="Nature">
        <title>Mutant phenotypes for thousands of bacterial genes of unknown function.</title>
        <authorList>
            <person name="Price M.N."/>
            <person name="Wetmore K.M."/>
            <person name="Waters R.J."/>
            <person name="Callaghan M."/>
            <person name="Ray J."/>
            <person name="Liu H."/>
            <person name="Kuehl J.V."/>
            <person name="Melnyk R.A."/>
            <person name="Lamson J.S."/>
            <person name="Suh Y."/>
            <person name="Carlson H.K."/>
            <person name="Esquivel Z."/>
            <person name="Sadeeshkumar H."/>
            <person name="Chakraborty R."/>
            <person name="Zane G.M."/>
            <person name="Rubin B.E."/>
            <person name="Wall J.D."/>
            <person name="Visel A."/>
            <person name="Bristow J."/>
            <person name="Blow M.J."/>
            <person name="Arkin A.P."/>
            <person name="Deutschbauer A.M."/>
        </authorList>
    </citation>
    <scope>NUCLEOTIDE SEQUENCE [LARGE SCALE GENOMIC DNA]</scope>
    <source>
        <strain evidence="10 11">FW300-N2E3</strain>
    </source>
</reference>
<protein>
    <recommendedName>
        <fullName evidence="2">RING-type E3 ubiquitin transferase</fullName>
        <ecNumber evidence="2">2.3.2.27</ecNumber>
    </recommendedName>
</protein>
<evidence type="ECO:0000313" key="10">
    <source>
        <dbReference type="EMBL" id="ALI00393.1"/>
    </source>
</evidence>
<gene>
    <name evidence="10" type="ORF">AO353_04745</name>
</gene>
<reference evidence="11" key="1">
    <citation type="submission" date="2015-09" db="EMBL/GenBank/DDBJ databases">
        <title>Whole genome sequence of Pseudomonas fluorescens FW300-N2E3.</title>
        <authorList>
            <person name="Ray J."/>
            <person name="Melnyk R."/>
            <person name="Deutschbauer A."/>
        </authorList>
    </citation>
    <scope>NUCLEOTIDE SEQUENCE [LARGE SCALE GENOMIC DNA]</scope>
    <source>
        <strain evidence="11">FW300-N2E3</strain>
    </source>
</reference>
<dbReference type="OrthoDB" id="1467561at2"/>
<evidence type="ECO:0000256" key="1">
    <source>
        <dbReference type="ARBA" id="ARBA00000900"/>
    </source>
</evidence>
<dbReference type="PANTHER" id="PTHR48051">
    <property type="match status" value="1"/>
</dbReference>
<keyword evidence="8" id="KW-0472">Membrane</keyword>